<feature type="domain" description="Minor capsid protein P8 central region" evidence="1">
    <location>
        <begin position="61"/>
        <end position="180"/>
    </location>
</feature>
<dbReference type="EMBL" id="PP542043">
    <property type="protein sequence ID" value="XDO02102.1"/>
    <property type="molecule type" value="Genomic_DNA"/>
</dbReference>
<reference evidence="2" key="1">
    <citation type="submission" date="2024-03" db="EMBL/GenBank/DDBJ databases">
        <title>Eukaryotic viruses encode the ribosomal protein eL40.</title>
        <authorList>
            <person name="Thomy J."/>
            <person name="Schvarcz C.R."/>
            <person name="McBeain K.A."/>
            <person name="Edwards K.F."/>
            <person name="Steward G.F."/>
        </authorList>
    </citation>
    <scope>NUCLEOTIDE SEQUENCE</scope>
    <source>
        <strain evidence="2">FloV-SA2</strain>
    </source>
</reference>
<accession>A0AB39J981</accession>
<name>A0AB39J981_9VIRU</name>
<gene>
    <name evidence="2" type="ORF">FloV-SA2_00283</name>
</gene>
<evidence type="ECO:0000259" key="1">
    <source>
        <dbReference type="Pfam" id="PF19065"/>
    </source>
</evidence>
<sequence length="183" mass="21931">MNNYFENNLEDCYKLPDDLKDKKSSGRIDLDPNENGTPIFMYDKIPKNEKTNYYNATQYMIEQTQLSVCYFSKENIQIIQNSIRAKIFDMTKQKIDYQNYDELKMIMRSIYLQHSMHKPDNITQQIEDLNQKVLEYVIPNVYGELTSYLKYKKDISSIPEPIQRPEYIQNENNNKTLELKTFF</sequence>
<dbReference type="Pfam" id="PF19065">
    <property type="entry name" value="P8_CR"/>
    <property type="match status" value="1"/>
</dbReference>
<proteinExistence type="predicted"/>
<organism evidence="2">
    <name type="scientific">Florenciella sp. virus SA2</name>
    <dbReference type="NCBI Taxonomy" id="3240092"/>
    <lineage>
        <taxon>Viruses</taxon>
    </lineage>
</organism>
<evidence type="ECO:0000313" key="2">
    <source>
        <dbReference type="EMBL" id="XDO02102.1"/>
    </source>
</evidence>
<dbReference type="InterPro" id="IPR043916">
    <property type="entry name" value="P8_CR"/>
</dbReference>
<protein>
    <recommendedName>
        <fullName evidence="1">Minor capsid protein P8 central region domain-containing protein</fullName>
    </recommendedName>
</protein>